<evidence type="ECO:0000256" key="7">
    <source>
        <dbReference type="ARBA" id="ARBA00022777"/>
    </source>
</evidence>
<dbReference type="STRING" id="1121863.GCA_000621185_01974"/>
<evidence type="ECO:0000256" key="4">
    <source>
        <dbReference type="ARBA" id="ARBA00022597"/>
    </source>
</evidence>
<evidence type="ECO:0000256" key="2">
    <source>
        <dbReference type="ARBA" id="ARBA00022448"/>
    </source>
</evidence>
<dbReference type="OrthoDB" id="3183705at2"/>
<dbReference type="InterPro" id="IPR036662">
    <property type="entry name" value="PTS_EIIA_man-typ_sf"/>
</dbReference>
<feature type="domain" description="PTS EIIA type-4" evidence="8">
    <location>
        <begin position="1"/>
        <end position="124"/>
    </location>
</feature>
<dbReference type="GO" id="GO:0016301">
    <property type="term" value="F:kinase activity"/>
    <property type="evidence" value="ECO:0007669"/>
    <property type="project" value="UniProtKB-KW"/>
</dbReference>
<comment type="caution">
    <text evidence="9">The sequence shown here is derived from an EMBL/GenBank/DDBJ whole genome shotgun (WGS) entry which is preliminary data.</text>
</comment>
<dbReference type="GO" id="GO:0009401">
    <property type="term" value="P:phosphoenolpyruvate-dependent sugar phosphotransferase system"/>
    <property type="evidence" value="ECO:0007669"/>
    <property type="project" value="UniProtKB-KW"/>
</dbReference>
<evidence type="ECO:0000256" key="6">
    <source>
        <dbReference type="ARBA" id="ARBA00022683"/>
    </source>
</evidence>
<dbReference type="InterPro" id="IPR004701">
    <property type="entry name" value="PTS_EIIA_man-typ"/>
</dbReference>
<dbReference type="RefSeq" id="WP_048887695.1">
    <property type="nucleotide sequence ID" value="NZ_LFEJ01000012.1"/>
</dbReference>
<dbReference type="PATRIC" id="fig|1656095.3.peg.3472"/>
<organism evidence="9 10">
    <name type="scientific">Franconibacter pulveris</name>
    <dbReference type="NCBI Taxonomy" id="435910"/>
    <lineage>
        <taxon>Bacteria</taxon>
        <taxon>Pseudomonadati</taxon>
        <taxon>Pseudomonadota</taxon>
        <taxon>Gammaproteobacteria</taxon>
        <taxon>Enterobacterales</taxon>
        <taxon>Enterobacteriaceae</taxon>
        <taxon>Franconibacter</taxon>
    </lineage>
</organism>
<keyword evidence="2" id="KW-0813">Transport</keyword>
<reference evidence="9 10" key="1">
    <citation type="submission" date="2015-06" db="EMBL/GenBank/DDBJ databases">
        <title>Genome sequencing of Cronobacter sp. strain DJ34 isolated from petroleum contaminated sludge of Duliajan Oil Fields, Assam, India.</title>
        <authorList>
            <person name="Pal S."/>
            <person name="Banerjee T.D."/>
            <person name="Roy A."/>
            <person name="Sar P."/>
            <person name="Kazy S.K."/>
        </authorList>
    </citation>
    <scope>NUCLEOTIDE SEQUENCE [LARGE SCALE GENOMIC DNA]</scope>
    <source>
        <strain evidence="9 10">DJ34</strain>
    </source>
</reference>
<evidence type="ECO:0000259" key="8">
    <source>
        <dbReference type="PROSITE" id="PS51096"/>
    </source>
</evidence>
<dbReference type="CDD" id="cd00006">
    <property type="entry name" value="PTS_IIA_man"/>
    <property type="match status" value="1"/>
</dbReference>
<dbReference type="Proteomes" id="UP000037315">
    <property type="component" value="Unassembled WGS sequence"/>
</dbReference>
<evidence type="ECO:0000313" key="9">
    <source>
        <dbReference type="EMBL" id="KMV35074.1"/>
    </source>
</evidence>
<gene>
    <name evidence="9" type="ORF">ACH50_07460</name>
</gene>
<accession>A0A0J8YC37</accession>
<dbReference type="GO" id="GO:0016020">
    <property type="term" value="C:membrane"/>
    <property type="evidence" value="ECO:0007669"/>
    <property type="project" value="InterPro"/>
</dbReference>
<evidence type="ECO:0000256" key="5">
    <source>
        <dbReference type="ARBA" id="ARBA00022679"/>
    </source>
</evidence>
<dbReference type="PANTHER" id="PTHR33799:SF1">
    <property type="entry name" value="PTS SYSTEM MANNOSE-SPECIFIC EIIAB COMPONENT-RELATED"/>
    <property type="match status" value="1"/>
</dbReference>
<dbReference type="AlphaFoldDB" id="A0A0J8YC37"/>
<proteinExistence type="predicted"/>
<evidence type="ECO:0000256" key="3">
    <source>
        <dbReference type="ARBA" id="ARBA00022490"/>
    </source>
</evidence>
<evidence type="ECO:0000313" key="10">
    <source>
        <dbReference type="Proteomes" id="UP000037315"/>
    </source>
</evidence>
<dbReference type="SUPFAM" id="SSF53062">
    <property type="entry name" value="PTS system fructose IIA component-like"/>
    <property type="match status" value="1"/>
</dbReference>
<sequence>MLGWVIVCRGYAAQEMQAALEEKAGALAQCRAVNVQEGLSANMLSRMLCDALHETDSGDGVIFFTEENGGTPYRTAALLSHKHPHCEVISGVTVALLGAAVAWRETLTSESFRLKIVEQGGENVSSLWHQQQKNPPFVLKHAL</sequence>
<keyword evidence="4 9" id="KW-0762">Sugar transport</keyword>
<dbReference type="PANTHER" id="PTHR33799">
    <property type="entry name" value="PTS PERMEASE-RELATED-RELATED"/>
    <property type="match status" value="1"/>
</dbReference>
<keyword evidence="3" id="KW-0963">Cytoplasm</keyword>
<dbReference type="EMBL" id="LFEJ01000012">
    <property type="protein sequence ID" value="KMV35074.1"/>
    <property type="molecule type" value="Genomic_DNA"/>
</dbReference>
<dbReference type="InterPro" id="IPR051471">
    <property type="entry name" value="Bacterial_PTS_sugar_comp"/>
</dbReference>
<dbReference type="Pfam" id="PF03610">
    <property type="entry name" value="EIIA-man"/>
    <property type="match status" value="1"/>
</dbReference>
<dbReference type="InterPro" id="IPR033887">
    <property type="entry name" value="PTS_IIA_man"/>
</dbReference>
<dbReference type="GO" id="GO:0005737">
    <property type="term" value="C:cytoplasm"/>
    <property type="evidence" value="ECO:0007669"/>
    <property type="project" value="UniProtKB-SubCell"/>
</dbReference>
<comment type="subcellular location">
    <subcellularLocation>
        <location evidence="1">Cytoplasm</location>
    </subcellularLocation>
</comment>
<dbReference type="PROSITE" id="PS51096">
    <property type="entry name" value="PTS_EIIA_TYPE_4"/>
    <property type="match status" value="1"/>
</dbReference>
<keyword evidence="10" id="KW-1185">Reference proteome</keyword>
<keyword evidence="6" id="KW-0598">Phosphotransferase system</keyword>
<name>A0A0J8YC37_9ENTR</name>
<dbReference type="Gene3D" id="3.40.50.510">
    <property type="entry name" value="Phosphotransferase system, mannose-type IIA component"/>
    <property type="match status" value="1"/>
</dbReference>
<keyword evidence="5" id="KW-0808">Transferase</keyword>
<protein>
    <submittedName>
        <fullName evidence="9">PTS sugar transporter subunit IIA</fullName>
    </submittedName>
</protein>
<evidence type="ECO:0000256" key="1">
    <source>
        <dbReference type="ARBA" id="ARBA00004496"/>
    </source>
</evidence>
<keyword evidence="7" id="KW-0418">Kinase</keyword>